<gene>
    <name evidence="3" type="ORF">EOE18_04360</name>
</gene>
<feature type="domain" description="N-acetyltransferase" evidence="2">
    <location>
        <begin position="33"/>
        <end position="167"/>
    </location>
</feature>
<dbReference type="PROSITE" id="PS51186">
    <property type="entry name" value="GNAT"/>
    <property type="match status" value="1"/>
</dbReference>
<reference evidence="3 4" key="1">
    <citation type="submission" date="2019-01" db="EMBL/GenBank/DDBJ databases">
        <authorList>
            <person name="Chen W.-M."/>
        </authorList>
    </citation>
    <scope>NUCLEOTIDE SEQUENCE [LARGE SCALE GENOMIC DNA]</scope>
    <source>
        <strain evidence="3 4">FSY-9</strain>
    </source>
</reference>
<dbReference type="InterPro" id="IPR000182">
    <property type="entry name" value="GNAT_dom"/>
</dbReference>
<accession>A0A3S2V9R0</accession>
<dbReference type="GO" id="GO:0016747">
    <property type="term" value="F:acyltransferase activity, transferring groups other than amino-acyl groups"/>
    <property type="evidence" value="ECO:0007669"/>
    <property type="project" value="InterPro"/>
</dbReference>
<feature type="region of interest" description="Disordered" evidence="1">
    <location>
        <begin position="1"/>
        <end position="25"/>
    </location>
</feature>
<dbReference type="InterPro" id="IPR041496">
    <property type="entry name" value="YitH/HolE_GNAT"/>
</dbReference>
<evidence type="ECO:0000256" key="1">
    <source>
        <dbReference type="SAM" id="MobiDB-lite"/>
    </source>
</evidence>
<dbReference type="InterPro" id="IPR052729">
    <property type="entry name" value="Acyl/Acetyltrans_Enzymes"/>
</dbReference>
<dbReference type="Proteomes" id="UP000282837">
    <property type="component" value="Unassembled WGS sequence"/>
</dbReference>
<dbReference type="SUPFAM" id="SSF55729">
    <property type="entry name" value="Acyl-CoA N-acyltransferases (Nat)"/>
    <property type="match status" value="1"/>
</dbReference>
<dbReference type="AlphaFoldDB" id="A0A3S2V9R0"/>
<sequence>MVKDDAARPVCGPAKGVQQVSDQAKSQQAGDDILFRAMQESDIERAVEMTRALHWPHREEDWALFLQVGQGIVAQWQGEVIGTALGFPYGDHAATLGLVIVDNAHQGKGYGRRLMQAMMDQLGERSIILQATVEGAPLYEKLGFADYGILHQHQGVLPNVPLAQLRQGERIRPLGASEQTPGHLYSSATGTDRHAMMQVLNAQDRTVVLTHDDVPVGFANLRRFGRGWSIAPVVAPDVDGAKVLILHWLAQNAGNFTRLDVTEASGLSPWLEGLGLPRVDTVRSMVRGPLPEAQGEAVLFALSAQAMG</sequence>
<dbReference type="Gene3D" id="3.40.630.30">
    <property type="match status" value="1"/>
</dbReference>
<proteinExistence type="predicted"/>
<dbReference type="Gene3D" id="3.40.630.90">
    <property type="match status" value="1"/>
</dbReference>
<dbReference type="CDD" id="cd04301">
    <property type="entry name" value="NAT_SF"/>
    <property type="match status" value="1"/>
</dbReference>
<comment type="caution">
    <text evidence="3">The sequence shown here is derived from an EMBL/GenBank/DDBJ whole genome shotgun (WGS) entry which is preliminary data.</text>
</comment>
<keyword evidence="3" id="KW-0808">Transferase</keyword>
<dbReference type="PANTHER" id="PTHR47237:SF2">
    <property type="entry name" value="BLL4206 PROTEIN"/>
    <property type="match status" value="1"/>
</dbReference>
<dbReference type="InterPro" id="IPR016181">
    <property type="entry name" value="Acyl_CoA_acyltransferase"/>
</dbReference>
<organism evidence="3 4">
    <name type="scientific">Novosphingobium umbonatum</name>
    <dbReference type="NCBI Taxonomy" id="1908524"/>
    <lineage>
        <taxon>Bacteria</taxon>
        <taxon>Pseudomonadati</taxon>
        <taxon>Pseudomonadota</taxon>
        <taxon>Alphaproteobacteria</taxon>
        <taxon>Sphingomonadales</taxon>
        <taxon>Sphingomonadaceae</taxon>
        <taxon>Novosphingobium</taxon>
    </lineage>
</organism>
<evidence type="ECO:0000259" key="2">
    <source>
        <dbReference type="PROSITE" id="PS51186"/>
    </source>
</evidence>
<dbReference type="PANTHER" id="PTHR47237">
    <property type="entry name" value="SLL0310 PROTEIN"/>
    <property type="match status" value="1"/>
</dbReference>
<dbReference type="OrthoDB" id="8453373at2"/>
<name>A0A3S2V9R0_9SPHN</name>
<evidence type="ECO:0000313" key="3">
    <source>
        <dbReference type="EMBL" id="RVU07176.1"/>
    </source>
</evidence>
<dbReference type="EMBL" id="SACO01000002">
    <property type="protein sequence ID" value="RVU07176.1"/>
    <property type="molecule type" value="Genomic_DNA"/>
</dbReference>
<keyword evidence="4" id="KW-1185">Reference proteome</keyword>
<protein>
    <submittedName>
        <fullName evidence="3">N-acetyltransferase</fullName>
    </submittedName>
</protein>
<dbReference type="Pfam" id="PF13508">
    <property type="entry name" value="Acetyltransf_7"/>
    <property type="match status" value="1"/>
</dbReference>
<evidence type="ECO:0000313" key="4">
    <source>
        <dbReference type="Proteomes" id="UP000282837"/>
    </source>
</evidence>
<dbReference type="Pfam" id="PF18014">
    <property type="entry name" value="Acetyltransf_18"/>
    <property type="match status" value="1"/>
</dbReference>